<keyword evidence="3" id="KW-1185">Reference proteome</keyword>
<reference evidence="2" key="1">
    <citation type="journal article" date="2022" name="bioRxiv">
        <title>Sequencing and chromosome-scale assembly of the giantPleurodeles waltlgenome.</title>
        <authorList>
            <person name="Brown T."/>
            <person name="Elewa A."/>
            <person name="Iarovenko S."/>
            <person name="Subramanian E."/>
            <person name="Araus A.J."/>
            <person name="Petzold A."/>
            <person name="Susuki M."/>
            <person name="Suzuki K.-i.T."/>
            <person name="Hayashi T."/>
            <person name="Toyoda A."/>
            <person name="Oliveira C."/>
            <person name="Osipova E."/>
            <person name="Leigh N.D."/>
            <person name="Simon A."/>
            <person name="Yun M.H."/>
        </authorList>
    </citation>
    <scope>NUCLEOTIDE SEQUENCE</scope>
    <source>
        <strain evidence="2">20211129_DDA</strain>
        <tissue evidence="2">Liver</tissue>
    </source>
</reference>
<evidence type="ECO:0000256" key="1">
    <source>
        <dbReference type="SAM" id="MobiDB-lite"/>
    </source>
</evidence>
<organism evidence="2 3">
    <name type="scientific">Pleurodeles waltl</name>
    <name type="common">Iberian ribbed newt</name>
    <dbReference type="NCBI Taxonomy" id="8319"/>
    <lineage>
        <taxon>Eukaryota</taxon>
        <taxon>Metazoa</taxon>
        <taxon>Chordata</taxon>
        <taxon>Craniata</taxon>
        <taxon>Vertebrata</taxon>
        <taxon>Euteleostomi</taxon>
        <taxon>Amphibia</taxon>
        <taxon>Batrachia</taxon>
        <taxon>Caudata</taxon>
        <taxon>Salamandroidea</taxon>
        <taxon>Salamandridae</taxon>
        <taxon>Pleurodelinae</taxon>
        <taxon>Pleurodeles</taxon>
    </lineage>
</organism>
<feature type="region of interest" description="Disordered" evidence="1">
    <location>
        <begin position="110"/>
        <end position="168"/>
    </location>
</feature>
<gene>
    <name evidence="2" type="ORF">NDU88_000037</name>
</gene>
<feature type="compositionally biased region" description="Basic and acidic residues" evidence="1">
    <location>
        <begin position="124"/>
        <end position="134"/>
    </location>
</feature>
<comment type="caution">
    <text evidence="2">The sequence shown here is derived from an EMBL/GenBank/DDBJ whole genome shotgun (WGS) entry which is preliminary data.</text>
</comment>
<evidence type="ECO:0000313" key="2">
    <source>
        <dbReference type="EMBL" id="KAJ1212373.1"/>
    </source>
</evidence>
<dbReference type="EMBL" id="JANPWB010000001">
    <property type="protein sequence ID" value="KAJ1212373.1"/>
    <property type="molecule type" value="Genomic_DNA"/>
</dbReference>
<sequence length="168" mass="18612">MAGYEDQADDGYYLDELAGSFEQDLVYALDAGVRHTVNQALAQAIKPIMHHLLGFAEQQRWVAPSGIQCIMEPSLSAGTQATKQSHNLHSADFESLIRNMAREHDYNTVTQKKATNDSASSSDHSSEQGDEPPRKCKKKTHHQEAPAPRVLTFEPEDIVHPRSVVTTS</sequence>
<dbReference type="AlphaFoldDB" id="A0AAV7WE95"/>
<name>A0AAV7WE95_PLEWA</name>
<dbReference type="Proteomes" id="UP001066276">
    <property type="component" value="Chromosome 1_1"/>
</dbReference>
<evidence type="ECO:0000313" key="3">
    <source>
        <dbReference type="Proteomes" id="UP001066276"/>
    </source>
</evidence>
<proteinExistence type="predicted"/>
<accession>A0AAV7WE95</accession>
<protein>
    <submittedName>
        <fullName evidence="2">Uncharacterized protein</fullName>
    </submittedName>
</protein>